<evidence type="ECO:0000313" key="7">
    <source>
        <dbReference type="Proteomes" id="UP000014227"/>
    </source>
</evidence>
<evidence type="ECO:0000256" key="2">
    <source>
        <dbReference type="ARBA" id="ARBA00022679"/>
    </source>
</evidence>
<dbReference type="eggNOG" id="COG1070">
    <property type="taxonomic scope" value="Bacteria"/>
</dbReference>
<dbReference type="EMBL" id="HF951689">
    <property type="protein sequence ID" value="CCW35735.1"/>
    <property type="molecule type" value="Genomic_DNA"/>
</dbReference>
<dbReference type="InterPro" id="IPR050406">
    <property type="entry name" value="FGGY_Carb_Kinase"/>
</dbReference>
<dbReference type="InterPro" id="IPR000577">
    <property type="entry name" value="Carb_kinase_FGGY"/>
</dbReference>
<evidence type="ECO:0000256" key="1">
    <source>
        <dbReference type="ARBA" id="ARBA00009156"/>
    </source>
</evidence>
<dbReference type="Pfam" id="PF02782">
    <property type="entry name" value="FGGY_C"/>
    <property type="match status" value="1"/>
</dbReference>
<keyword evidence="3 6" id="KW-0418">Kinase</keyword>
<dbReference type="SUPFAM" id="SSF53067">
    <property type="entry name" value="Actin-like ATPase domain"/>
    <property type="match status" value="2"/>
</dbReference>
<keyword evidence="7" id="KW-1185">Reference proteome</keyword>
<organism evidence="6 7">
    <name type="scientific">Chthonomonas calidirosea (strain DSM 23976 / ICMP 18418 / T49)</name>
    <dbReference type="NCBI Taxonomy" id="1303518"/>
    <lineage>
        <taxon>Bacteria</taxon>
        <taxon>Bacillati</taxon>
        <taxon>Armatimonadota</taxon>
        <taxon>Chthonomonadia</taxon>
        <taxon>Chthonomonadales</taxon>
        <taxon>Chthonomonadaceae</taxon>
        <taxon>Chthonomonas</taxon>
    </lineage>
</organism>
<protein>
    <submittedName>
        <fullName evidence="6">Sugar (Pentulose and hexulose) kinases</fullName>
        <ecNumber evidence="6">2.7.1.12</ecNumber>
    </submittedName>
</protein>
<dbReference type="PANTHER" id="PTHR43095:SF2">
    <property type="entry name" value="GLUCONOKINASE"/>
    <property type="match status" value="1"/>
</dbReference>
<dbReference type="HOGENOM" id="CLU_009281_3_2_0"/>
<sequence length="497" mass="54422">MCPPTGGSDPLALSIDVGTSSARVMLWDLQGRAVENVHAQVAYRMKMTSEGGVEMDMEELATYVERCLDAALSNAGEKAQQVAVVGVSTFWHSCLGVDARGRPVTPLYNWADMRAAAAAHRLREQLDAQSIHARTGCPLHPSYYPARLAWLRESFPDTFSKVAQWISPGEFLYRRWFGRGDVPISISMASATGLFNQKRCVWDEELLNQLGLSVKHFASIAADGERLEGLPSTYAARWPALANKPFCLPYGDGACSNVGSGCMDSTRMALNLGTSGALRVLWDIRQEALDPDPPAGLWRYRVDRYRPLIGAAFSDGGLVYDWMQRTLRLPENAENLLLERAPGDHGLLFLPFLAGERSFGWSLSAKASLLGLQLDTTPLDILAAGMEAVAMQFAEAVERLSPLFPKASHIVASGGALGRSPLWAQMMADAIGRPIGLSKEAEASSRGAALLALETIKLLQLPHPTVPVERTFEPRAAYHETFLRMRARMRAAREQLL</sequence>
<dbReference type="CDD" id="cd07770">
    <property type="entry name" value="ASKHA_NBD_FGGY_GntK"/>
    <property type="match status" value="1"/>
</dbReference>
<dbReference type="GO" id="GO:0005975">
    <property type="term" value="P:carbohydrate metabolic process"/>
    <property type="evidence" value="ECO:0007669"/>
    <property type="project" value="InterPro"/>
</dbReference>
<evidence type="ECO:0000256" key="3">
    <source>
        <dbReference type="ARBA" id="ARBA00022777"/>
    </source>
</evidence>
<evidence type="ECO:0000313" key="6">
    <source>
        <dbReference type="EMBL" id="CCW35735.1"/>
    </source>
</evidence>
<dbReference type="STRING" id="454171.CP488_02167"/>
<dbReference type="EC" id="2.7.1.12" evidence="6"/>
<gene>
    <name evidence="6" type="ORF">CCALI_01927</name>
</gene>
<dbReference type="PANTHER" id="PTHR43095">
    <property type="entry name" value="SUGAR KINASE"/>
    <property type="match status" value="1"/>
</dbReference>
<dbReference type="Gene3D" id="3.30.420.40">
    <property type="match status" value="2"/>
</dbReference>
<dbReference type="PATRIC" id="fig|1303518.3.peg.1983"/>
<dbReference type="InterPro" id="IPR043129">
    <property type="entry name" value="ATPase_NBD"/>
</dbReference>
<dbReference type="Proteomes" id="UP000014227">
    <property type="component" value="Chromosome I"/>
</dbReference>
<feature type="domain" description="Carbohydrate kinase FGGY C-terminal" evidence="5">
    <location>
        <begin position="305"/>
        <end position="453"/>
    </location>
</feature>
<name>S0EVD1_CHTCT</name>
<comment type="similarity">
    <text evidence="1">Belongs to the FGGY kinase family.</text>
</comment>
<evidence type="ECO:0000259" key="5">
    <source>
        <dbReference type="Pfam" id="PF02782"/>
    </source>
</evidence>
<dbReference type="RefSeq" id="WP_016483260.1">
    <property type="nucleotide sequence ID" value="NC_021487.1"/>
</dbReference>
<proteinExistence type="inferred from homology"/>
<keyword evidence="2 6" id="KW-0808">Transferase</keyword>
<accession>S0EVD1</accession>
<dbReference type="Pfam" id="PF00370">
    <property type="entry name" value="FGGY_N"/>
    <property type="match status" value="1"/>
</dbReference>
<feature type="domain" description="Carbohydrate kinase FGGY N-terminal" evidence="4">
    <location>
        <begin position="12"/>
        <end position="259"/>
    </location>
</feature>
<dbReference type="PIRSF" id="PIRSF000538">
    <property type="entry name" value="GlpK"/>
    <property type="match status" value="1"/>
</dbReference>
<evidence type="ECO:0000259" key="4">
    <source>
        <dbReference type="Pfam" id="PF00370"/>
    </source>
</evidence>
<dbReference type="InterPro" id="IPR018484">
    <property type="entry name" value="FGGY_N"/>
</dbReference>
<dbReference type="KEGG" id="ccz:CCALI_01927"/>
<dbReference type="AlphaFoldDB" id="S0EVD1"/>
<dbReference type="InParanoid" id="S0EVD1"/>
<reference evidence="7" key="1">
    <citation type="submission" date="2013-03" db="EMBL/GenBank/DDBJ databases">
        <title>Genome sequence of Chthonomonas calidirosea, the first sequenced genome from the Armatimonadetes phylum (formally candidate division OP10).</title>
        <authorList>
            <person name="Lee K.C.Y."/>
            <person name="Morgan X.C."/>
            <person name="Dunfield P.F."/>
            <person name="Tamas I."/>
            <person name="Houghton K.M."/>
            <person name="Vyssotski M."/>
            <person name="Ryan J.L.J."/>
            <person name="Lagutin K."/>
            <person name="McDonald I.R."/>
            <person name="Stott M.B."/>
        </authorList>
    </citation>
    <scope>NUCLEOTIDE SEQUENCE [LARGE SCALE GENOMIC DNA]</scope>
    <source>
        <strain evidence="7">DSM 23976 / ICMP 18418 / T49</strain>
    </source>
</reference>
<dbReference type="InterPro" id="IPR018485">
    <property type="entry name" value="FGGY_C"/>
</dbReference>
<dbReference type="GO" id="GO:0046316">
    <property type="term" value="F:gluconokinase activity"/>
    <property type="evidence" value="ECO:0007669"/>
    <property type="project" value="UniProtKB-EC"/>
</dbReference>